<dbReference type="PANTHER" id="PTHR10250:SF22">
    <property type="entry name" value="MICROSOMAL GLUTATHIONE S-TRANSFERASE"/>
    <property type="match status" value="1"/>
</dbReference>
<protein>
    <recommendedName>
        <fullName evidence="18">Glutathione S-transferase 3, mitochondrial</fullName>
        <ecNumber evidence="15">4.4.1.20</ecNumber>
    </recommendedName>
    <alternativeName>
        <fullName evidence="19">Glutathione peroxidase MGST3</fullName>
    </alternativeName>
    <alternativeName>
        <fullName evidence="20">LTC4 synthase MGST3</fullName>
    </alternativeName>
</protein>
<sequence length="158" mass="17881">MAVSVEIPREYGFVVLVVVLYYFLNFWMAIQVGKARQKYKVSYPNLYAIESENKDAKLFNCIQRGHQNSLESMPVFFVTLLVGGVQHPVIAAGFGVLYTIARFFYFKGYSTGVPENRLKIGCILIPPFSRASFCFLALDFDRLLLFSGDSTSWRCSGS</sequence>
<keyword evidence="3 21" id="KW-0812">Transmembrane</keyword>
<keyword evidence="5 21" id="KW-1133">Transmembrane helix</keyword>
<evidence type="ECO:0000256" key="6">
    <source>
        <dbReference type="ARBA" id="ARBA00023002"/>
    </source>
</evidence>
<keyword evidence="6" id="KW-0560">Oxidoreductase</keyword>
<name>A0A8N4EV63_ELAGV</name>
<evidence type="ECO:0000256" key="14">
    <source>
        <dbReference type="ARBA" id="ARBA00037916"/>
    </source>
</evidence>
<dbReference type="SUPFAM" id="SSF161084">
    <property type="entry name" value="MAPEG domain-like"/>
    <property type="match status" value="1"/>
</dbReference>
<dbReference type="Pfam" id="PF01124">
    <property type="entry name" value="MAPEG"/>
    <property type="match status" value="1"/>
</dbReference>
<dbReference type="GO" id="GO:0004464">
    <property type="term" value="F:leukotriene-C4 synthase activity"/>
    <property type="evidence" value="ECO:0007669"/>
    <property type="project" value="UniProtKB-EC"/>
</dbReference>
<dbReference type="GO" id="GO:0005783">
    <property type="term" value="C:endoplasmic reticulum"/>
    <property type="evidence" value="ECO:0007669"/>
    <property type="project" value="TreeGrafter"/>
</dbReference>
<comment type="pathway">
    <text evidence="13">Lipid metabolism; leukotriene C4 biosynthesis.</text>
</comment>
<dbReference type="AlphaFoldDB" id="A0A8N4EV63"/>
<dbReference type="RefSeq" id="XP_029119635.1">
    <property type="nucleotide sequence ID" value="XM_029263802.1"/>
</dbReference>
<evidence type="ECO:0000256" key="12">
    <source>
        <dbReference type="ARBA" id="ARBA00023288"/>
    </source>
</evidence>
<evidence type="ECO:0000256" key="10">
    <source>
        <dbReference type="ARBA" id="ARBA00023139"/>
    </source>
</evidence>
<keyword evidence="12" id="KW-0449">Lipoprotein</keyword>
<comment type="subcellular location">
    <subcellularLocation>
        <location evidence="1">Mitochondrion outer membrane</location>
        <topology evidence="1">Multi-pass membrane protein</topology>
    </subcellularLocation>
</comment>
<keyword evidence="8" id="KW-0496">Mitochondrion</keyword>
<evidence type="ECO:0000256" key="8">
    <source>
        <dbReference type="ARBA" id="ARBA00023128"/>
    </source>
</evidence>
<comment type="catalytic activity">
    <reaction evidence="16">
        <text>leukotriene C4 = leukotriene A4 + glutathione</text>
        <dbReference type="Rhea" id="RHEA:17617"/>
        <dbReference type="ChEBI" id="CHEBI:57463"/>
        <dbReference type="ChEBI" id="CHEBI:57925"/>
        <dbReference type="ChEBI" id="CHEBI:57973"/>
        <dbReference type="EC" id="4.4.1.20"/>
    </reaction>
    <physiologicalReaction direction="right-to-left" evidence="16">
        <dbReference type="Rhea" id="RHEA:17619"/>
    </physiologicalReaction>
</comment>
<evidence type="ECO:0000256" key="21">
    <source>
        <dbReference type="SAM" id="Phobius"/>
    </source>
</evidence>
<keyword evidence="4" id="KW-1000">Mitochondrion outer membrane</keyword>
<evidence type="ECO:0000256" key="18">
    <source>
        <dbReference type="ARBA" id="ARBA00069748"/>
    </source>
</evidence>
<evidence type="ECO:0000256" key="3">
    <source>
        <dbReference type="ARBA" id="ARBA00022692"/>
    </source>
</evidence>
<evidence type="ECO:0000256" key="20">
    <source>
        <dbReference type="ARBA" id="ARBA00076908"/>
    </source>
</evidence>
<evidence type="ECO:0000256" key="4">
    <source>
        <dbReference type="ARBA" id="ARBA00022787"/>
    </source>
</evidence>
<dbReference type="InterPro" id="IPR001129">
    <property type="entry name" value="Membr-assoc_MAPEG"/>
</dbReference>
<organism evidence="22 23">
    <name type="scientific">Elaeis guineensis var. tenera</name>
    <name type="common">Oil palm</name>
    <dbReference type="NCBI Taxonomy" id="51953"/>
    <lineage>
        <taxon>Eukaryota</taxon>
        <taxon>Viridiplantae</taxon>
        <taxon>Streptophyta</taxon>
        <taxon>Embryophyta</taxon>
        <taxon>Tracheophyta</taxon>
        <taxon>Spermatophyta</taxon>
        <taxon>Magnoliopsida</taxon>
        <taxon>Liliopsida</taxon>
        <taxon>Arecaceae</taxon>
        <taxon>Arecoideae</taxon>
        <taxon>Cocoseae</taxon>
        <taxon>Elaeidinae</taxon>
        <taxon>Elaeis</taxon>
    </lineage>
</organism>
<feature type="transmembrane region" description="Helical" evidence="21">
    <location>
        <begin position="12"/>
        <end position="30"/>
    </location>
</feature>
<dbReference type="GO" id="GO:0004602">
    <property type="term" value="F:glutathione peroxidase activity"/>
    <property type="evidence" value="ECO:0007669"/>
    <property type="project" value="TreeGrafter"/>
</dbReference>
<dbReference type="Proteomes" id="UP000504607">
    <property type="component" value="Chromosome 3"/>
</dbReference>
<evidence type="ECO:0000256" key="19">
    <source>
        <dbReference type="ARBA" id="ARBA00075145"/>
    </source>
</evidence>
<evidence type="ECO:0000313" key="23">
    <source>
        <dbReference type="RefSeq" id="XP_029119635.1"/>
    </source>
</evidence>
<evidence type="ECO:0000256" key="17">
    <source>
        <dbReference type="ARBA" id="ARBA00051411"/>
    </source>
</evidence>
<evidence type="ECO:0000256" key="9">
    <source>
        <dbReference type="ARBA" id="ARBA00023136"/>
    </source>
</evidence>
<dbReference type="FunFam" id="1.20.120.550:FF:000004">
    <property type="entry name" value="Microsomal glutathione S-transferase 3"/>
    <property type="match status" value="1"/>
</dbReference>
<dbReference type="GO" id="GO:0005741">
    <property type="term" value="C:mitochondrial outer membrane"/>
    <property type="evidence" value="ECO:0007669"/>
    <property type="project" value="UniProtKB-SubCell"/>
</dbReference>
<gene>
    <name evidence="23" type="primary">LOC105041057</name>
</gene>
<accession>A0A8N4EV63</accession>
<keyword evidence="7" id="KW-0443">Lipid metabolism</keyword>
<evidence type="ECO:0000256" key="15">
    <source>
        <dbReference type="ARBA" id="ARBA00039056"/>
    </source>
</evidence>
<evidence type="ECO:0000256" key="7">
    <source>
        <dbReference type="ARBA" id="ARBA00023098"/>
    </source>
</evidence>
<dbReference type="PANTHER" id="PTHR10250">
    <property type="entry name" value="MICROSOMAL GLUTATHIONE S-TRANSFERASE"/>
    <property type="match status" value="1"/>
</dbReference>
<reference evidence="23" key="1">
    <citation type="submission" date="2025-08" db="UniProtKB">
        <authorList>
            <consortium name="RefSeq"/>
        </authorList>
    </citation>
    <scope>IDENTIFICATION</scope>
</reference>
<keyword evidence="10" id="KW-0564">Palmitate</keyword>
<keyword evidence="2" id="KW-0808">Transferase</keyword>
<evidence type="ECO:0000256" key="1">
    <source>
        <dbReference type="ARBA" id="ARBA00004374"/>
    </source>
</evidence>
<feature type="transmembrane region" description="Helical" evidence="21">
    <location>
        <begin position="75"/>
        <end position="98"/>
    </location>
</feature>
<comment type="catalytic activity">
    <reaction evidence="17">
        <text>15-deoxy-Delta(12,14)-prostaglandin J2 + glutathione = 15-deoxy-Delta(12,14)-prostaglandin J2-S-(R)-glutathione</text>
        <dbReference type="Rhea" id="RHEA:75963"/>
        <dbReference type="ChEBI" id="CHEBI:57925"/>
        <dbReference type="ChEBI" id="CHEBI:85236"/>
        <dbReference type="ChEBI" id="CHEBI:194498"/>
    </reaction>
    <physiologicalReaction direction="left-to-right" evidence="17">
        <dbReference type="Rhea" id="RHEA:75964"/>
    </physiologicalReaction>
</comment>
<dbReference type="Gene3D" id="1.20.120.550">
    <property type="entry name" value="Membrane associated eicosanoid/glutathione metabolism-like domain"/>
    <property type="match status" value="1"/>
</dbReference>
<dbReference type="GO" id="GO:0004364">
    <property type="term" value="F:glutathione transferase activity"/>
    <property type="evidence" value="ECO:0007669"/>
    <property type="project" value="TreeGrafter"/>
</dbReference>
<evidence type="ECO:0000256" key="2">
    <source>
        <dbReference type="ARBA" id="ARBA00022679"/>
    </source>
</evidence>
<evidence type="ECO:0000256" key="5">
    <source>
        <dbReference type="ARBA" id="ARBA00022989"/>
    </source>
</evidence>
<evidence type="ECO:0000256" key="13">
    <source>
        <dbReference type="ARBA" id="ARBA00037884"/>
    </source>
</evidence>
<dbReference type="GO" id="GO:0006629">
    <property type="term" value="P:lipid metabolic process"/>
    <property type="evidence" value="ECO:0007669"/>
    <property type="project" value="UniProtKB-KW"/>
</dbReference>
<keyword evidence="9 21" id="KW-0472">Membrane</keyword>
<keyword evidence="11" id="KW-0456">Lyase</keyword>
<dbReference type="EC" id="4.4.1.20" evidence="15"/>
<comment type="pathway">
    <text evidence="14">Lipid metabolism; arachidonate metabolism.</text>
</comment>
<evidence type="ECO:0000256" key="11">
    <source>
        <dbReference type="ARBA" id="ARBA00023239"/>
    </source>
</evidence>
<evidence type="ECO:0000256" key="16">
    <source>
        <dbReference type="ARBA" id="ARBA00049298"/>
    </source>
</evidence>
<evidence type="ECO:0000313" key="22">
    <source>
        <dbReference type="Proteomes" id="UP000504607"/>
    </source>
</evidence>
<proteinExistence type="predicted"/>
<dbReference type="InterPro" id="IPR023352">
    <property type="entry name" value="MAPEG-like_dom_sf"/>
</dbReference>
<dbReference type="GO" id="GO:0006691">
    <property type="term" value="P:leukotriene metabolic process"/>
    <property type="evidence" value="ECO:0007669"/>
    <property type="project" value="UniProtKB-ARBA"/>
</dbReference>
<dbReference type="GO" id="GO:0005635">
    <property type="term" value="C:nuclear envelope"/>
    <property type="evidence" value="ECO:0007669"/>
    <property type="project" value="TreeGrafter"/>
</dbReference>
<keyword evidence="22" id="KW-1185">Reference proteome</keyword>
<dbReference type="OrthoDB" id="410651at2759"/>
<dbReference type="InterPro" id="IPR050997">
    <property type="entry name" value="MAPEG"/>
</dbReference>